<keyword evidence="3" id="KW-0274">FAD</keyword>
<evidence type="ECO:0000313" key="6">
    <source>
        <dbReference type="EMBL" id="RWA06752.1"/>
    </source>
</evidence>
<evidence type="ECO:0000256" key="1">
    <source>
        <dbReference type="ARBA" id="ARBA00005466"/>
    </source>
</evidence>
<dbReference type="InterPro" id="IPR050416">
    <property type="entry name" value="FAD-linked_Oxidoreductase"/>
</dbReference>
<dbReference type="AlphaFoldDB" id="A0A439CX03"/>
<proteinExistence type="inferred from homology"/>
<dbReference type="Pfam" id="PF01565">
    <property type="entry name" value="FAD_binding_4"/>
    <property type="match status" value="1"/>
</dbReference>
<dbReference type="SUPFAM" id="SSF56176">
    <property type="entry name" value="FAD-binding/transporter-associated domain-like"/>
    <property type="match status" value="1"/>
</dbReference>
<organism evidence="6 7">
    <name type="scientific">Xylaria grammica</name>
    <dbReference type="NCBI Taxonomy" id="363999"/>
    <lineage>
        <taxon>Eukaryota</taxon>
        <taxon>Fungi</taxon>
        <taxon>Dikarya</taxon>
        <taxon>Ascomycota</taxon>
        <taxon>Pezizomycotina</taxon>
        <taxon>Sordariomycetes</taxon>
        <taxon>Xylariomycetidae</taxon>
        <taxon>Xylariales</taxon>
        <taxon>Xylariaceae</taxon>
        <taxon>Xylaria</taxon>
    </lineage>
</organism>
<dbReference type="GO" id="GO:0071949">
    <property type="term" value="F:FAD binding"/>
    <property type="evidence" value="ECO:0007669"/>
    <property type="project" value="InterPro"/>
</dbReference>
<evidence type="ECO:0000313" key="7">
    <source>
        <dbReference type="Proteomes" id="UP000286045"/>
    </source>
</evidence>
<feature type="domain" description="FAD-binding PCMH-type" evidence="5">
    <location>
        <begin position="69"/>
        <end position="240"/>
    </location>
</feature>
<dbReference type="InterPro" id="IPR006094">
    <property type="entry name" value="Oxid_FAD_bind_N"/>
</dbReference>
<gene>
    <name evidence="6" type="ORF">EKO27_g8356</name>
</gene>
<dbReference type="PANTHER" id="PTHR42973:SF53">
    <property type="entry name" value="FAD-BINDING PCMH-TYPE DOMAIN-CONTAINING PROTEIN-RELATED"/>
    <property type="match status" value="1"/>
</dbReference>
<dbReference type="InterPro" id="IPR016169">
    <property type="entry name" value="FAD-bd_PCMH_sub2"/>
</dbReference>
<name>A0A439CX03_9PEZI</name>
<evidence type="ECO:0000259" key="5">
    <source>
        <dbReference type="PROSITE" id="PS51387"/>
    </source>
</evidence>
<dbReference type="Proteomes" id="UP000286045">
    <property type="component" value="Unassembled WGS sequence"/>
</dbReference>
<dbReference type="PROSITE" id="PS51387">
    <property type="entry name" value="FAD_PCMH"/>
    <property type="match status" value="1"/>
</dbReference>
<dbReference type="Gene3D" id="3.30.465.10">
    <property type="match status" value="1"/>
</dbReference>
<keyword evidence="4" id="KW-0560">Oxidoreductase</keyword>
<reference evidence="6 7" key="1">
    <citation type="submission" date="2018-12" db="EMBL/GenBank/DDBJ databases">
        <title>Draft genome sequence of Xylaria grammica IHI A82.</title>
        <authorList>
            <person name="Buettner E."/>
            <person name="Kellner H."/>
        </authorList>
    </citation>
    <scope>NUCLEOTIDE SEQUENCE [LARGE SCALE GENOMIC DNA]</scope>
    <source>
        <strain evidence="6 7">IHI A82</strain>
    </source>
</reference>
<accession>A0A439CX03</accession>
<evidence type="ECO:0000256" key="3">
    <source>
        <dbReference type="ARBA" id="ARBA00022827"/>
    </source>
</evidence>
<protein>
    <recommendedName>
        <fullName evidence="5">FAD-binding PCMH-type domain-containing protein</fullName>
    </recommendedName>
</protein>
<sequence length="498" mass="54695">MMLSGDSTAGKHRGTFRGVAETLISKPEMGAQYQEHIAESLSKQGLKVLRPNEDDYAARQNSYWCNIAKELTPALIVCPTSAEQVSIVIKALAESDQAFAIRSGGHAPFSGVNNIEGGVTIDLSRLTWVRFDPETETVDLGPGGLWSDVYNTLAKHGRVVSGGRDGTVGVGGLIMGGGYSFFMARRGFACDDVVEFEVVLADGSIVTATAHDREDLYKVLKGGSNNFGIVTNIRMNVFKCQNVWGGLNFFTEQTTPGAIEALVDFTKNCHNEEDSHLLFFFTYIALLKQLILSIAYVQVAGIERAPAYNKFLSLTPFKDTTKLTTVAAVVSEYDIAPSGFYNTFYTVSVKNDTQIITEASKLHGQLPLKRHFSRQSANAGGNILGIENQPVDGLLLVLVVMVSTREQDAFARSKTEEYAGKLTAFASTFEHGILPWVYMNYADRSQKVLQSYGEDNVKKMKEVAVKYDPDGVFQRLCPGGFKLADVKDWELHDVCHLE</sequence>
<keyword evidence="7" id="KW-1185">Reference proteome</keyword>
<evidence type="ECO:0000256" key="4">
    <source>
        <dbReference type="ARBA" id="ARBA00023002"/>
    </source>
</evidence>
<comment type="caution">
    <text evidence="6">The sequence shown here is derived from an EMBL/GenBank/DDBJ whole genome shotgun (WGS) entry which is preliminary data.</text>
</comment>
<dbReference type="InterPro" id="IPR016166">
    <property type="entry name" value="FAD-bd_PCMH"/>
</dbReference>
<evidence type="ECO:0000256" key="2">
    <source>
        <dbReference type="ARBA" id="ARBA00022630"/>
    </source>
</evidence>
<keyword evidence="2" id="KW-0285">Flavoprotein</keyword>
<dbReference type="GO" id="GO:0016491">
    <property type="term" value="F:oxidoreductase activity"/>
    <property type="evidence" value="ECO:0007669"/>
    <property type="project" value="UniProtKB-KW"/>
</dbReference>
<dbReference type="InterPro" id="IPR036318">
    <property type="entry name" value="FAD-bd_PCMH-like_sf"/>
</dbReference>
<comment type="similarity">
    <text evidence="1">Belongs to the oxygen-dependent FAD-linked oxidoreductase family.</text>
</comment>
<dbReference type="STRING" id="363999.A0A439CX03"/>
<dbReference type="PANTHER" id="PTHR42973">
    <property type="entry name" value="BINDING OXIDOREDUCTASE, PUTATIVE (AFU_ORTHOLOGUE AFUA_1G17690)-RELATED"/>
    <property type="match status" value="1"/>
</dbReference>
<dbReference type="EMBL" id="RYZI01000310">
    <property type="protein sequence ID" value="RWA06752.1"/>
    <property type="molecule type" value="Genomic_DNA"/>
</dbReference>